<accession>A0A2P2P628</accession>
<proteinExistence type="predicted"/>
<reference evidence="1" key="1">
    <citation type="submission" date="2018-02" db="EMBL/GenBank/DDBJ databases">
        <title>Rhizophora mucronata_Transcriptome.</title>
        <authorList>
            <person name="Meera S.P."/>
            <person name="Sreeshan A."/>
            <person name="Augustine A."/>
        </authorList>
    </citation>
    <scope>NUCLEOTIDE SEQUENCE</scope>
    <source>
        <tissue evidence="1">Leaf</tissue>
    </source>
</reference>
<sequence>MSSTVLIIPINHGKLKSYIGNKIVDITW</sequence>
<evidence type="ECO:0000313" key="1">
    <source>
        <dbReference type="EMBL" id="MBX50129.1"/>
    </source>
</evidence>
<dbReference type="EMBL" id="GGEC01069645">
    <property type="protein sequence ID" value="MBX50129.1"/>
    <property type="molecule type" value="Transcribed_RNA"/>
</dbReference>
<organism evidence="1">
    <name type="scientific">Rhizophora mucronata</name>
    <name type="common">Asiatic mangrove</name>
    <dbReference type="NCBI Taxonomy" id="61149"/>
    <lineage>
        <taxon>Eukaryota</taxon>
        <taxon>Viridiplantae</taxon>
        <taxon>Streptophyta</taxon>
        <taxon>Embryophyta</taxon>
        <taxon>Tracheophyta</taxon>
        <taxon>Spermatophyta</taxon>
        <taxon>Magnoliopsida</taxon>
        <taxon>eudicotyledons</taxon>
        <taxon>Gunneridae</taxon>
        <taxon>Pentapetalae</taxon>
        <taxon>rosids</taxon>
        <taxon>fabids</taxon>
        <taxon>Malpighiales</taxon>
        <taxon>Rhizophoraceae</taxon>
        <taxon>Rhizophora</taxon>
    </lineage>
</organism>
<protein>
    <submittedName>
        <fullName evidence="1">Uncharacterized protein</fullName>
    </submittedName>
</protein>
<name>A0A2P2P628_RHIMU</name>
<dbReference type="AlphaFoldDB" id="A0A2P2P628"/>